<dbReference type="AlphaFoldDB" id="A0A6N2LXA0"/>
<dbReference type="SUPFAM" id="SSF51197">
    <property type="entry name" value="Clavaminate synthase-like"/>
    <property type="match status" value="1"/>
</dbReference>
<reference evidence="1" key="1">
    <citation type="submission" date="2019-03" db="EMBL/GenBank/DDBJ databases">
        <authorList>
            <person name="Mank J."/>
            <person name="Almeida P."/>
        </authorList>
    </citation>
    <scope>NUCLEOTIDE SEQUENCE</scope>
    <source>
        <strain evidence="1">78183</strain>
    </source>
</reference>
<sequence>MPAKNEVINHGIRMNEMINGIRRFNEQDTEVKKQFYSSNFAQKSGVANWKDTFGCNVAPDSTKPEELPDVCSFNTYFTFIHR</sequence>
<protein>
    <submittedName>
        <fullName evidence="1">Uncharacterized protein</fullName>
    </submittedName>
</protein>
<organism evidence="1">
    <name type="scientific">Salix viminalis</name>
    <name type="common">Common osier</name>
    <name type="synonym">Basket willow</name>
    <dbReference type="NCBI Taxonomy" id="40686"/>
    <lineage>
        <taxon>Eukaryota</taxon>
        <taxon>Viridiplantae</taxon>
        <taxon>Streptophyta</taxon>
        <taxon>Embryophyta</taxon>
        <taxon>Tracheophyta</taxon>
        <taxon>Spermatophyta</taxon>
        <taxon>Magnoliopsida</taxon>
        <taxon>eudicotyledons</taxon>
        <taxon>Gunneridae</taxon>
        <taxon>Pentapetalae</taxon>
        <taxon>rosids</taxon>
        <taxon>fabids</taxon>
        <taxon>Malpighiales</taxon>
        <taxon>Salicaceae</taxon>
        <taxon>Saliceae</taxon>
        <taxon>Salix</taxon>
    </lineage>
</organism>
<accession>A0A6N2LXA0</accession>
<dbReference type="Gene3D" id="2.60.120.330">
    <property type="entry name" value="B-lactam Antibiotic, Isopenicillin N Synthase, Chain"/>
    <property type="match status" value="1"/>
</dbReference>
<evidence type="ECO:0000313" key="1">
    <source>
        <dbReference type="EMBL" id="VFU45082.1"/>
    </source>
</evidence>
<gene>
    <name evidence="1" type="ORF">SVIM_LOCUS280944</name>
</gene>
<name>A0A6N2LXA0_SALVM</name>
<dbReference type="InterPro" id="IPR027443">
    <property type="entry name" value="IPNS-like_sf"/>
</dbReference>
<dbReference type="EMBL" id="CAADRP010001617">
    <property type="protein sequence ID" value="VFU45082.1"/>
    <property type="molecule type" value="Genomic_DNA"/>
</dbReference>
<proteinExistence type="predicted"/>